<comment type="similarity">
    <text evidence="1">Belongs to the AAA ATPase family.</text>
</comment>
<dbReference type="InterPro" id="IPR003959">
    <property type="entry name" value="ATPase_AAA_core"/>
</dbReference>
<evidence type="ECO:0000259" key="4">
    <source>
        <dbReference type="SMART" id="SM00382"/>
    </source>
</evidence>
<proteinExistence type="inferred from homology"/>
<dbReference type="InterPro" id="IPR027417">
    <property type="entry name" value="P-loop_NTPase"/>
</dbReference>
<accession>A0A0W0HX21</accession>
<sequence>MPEHTQNLNALYRELDWLSSIIRQVVACYLKQDGHEALREEILPPDLEPEQSIYAQQVLAWQLGSHERLTLALALAPHLRPDALDTFFGINALTGRSFSEFGGLTGQSFNGFLPTGQTLVFLLSANQPARRLDALRILAPQHRFASEQLIGLERSDDKQPPLSGVLSLSEQWLHYLLTGEQVRPELSPAFPASPISTPLNWKDLVLDYNVRAQVEEIRAWLAHGQTLMQDWGLANKVKPGFRTVFYGPPGTGKTLTAALLGKTSGREVYRVDLSMVVSKYIGETEKNLGKVFDAASYKDWILFFDEADALFGKRTAASTSNDRHANQQTGYLLQRIEDFPGTVILATNLKSNMDEAFTRRFQSMVHFTMPSEAQRLQLWENAFDGICELEADVDLRQLARHHELAGGAIINVLRHCALSAISRNSRCVGHGDLIEGIKRELRKDNKTVQIRSHAS</sequence>
<evidence type="ECO:0000256" key="1">
    <source>
        <dbReference type="ARBA" id="ARBA00006914"/>
    </source>
</evidence>
<dbReference type="Gene3D" id="3.40.50.300">
    <property type="entry name" value="P-loop containing nucleotide triphosphate hydrolases"/>
    <property type="match status" value="1"/>
</dbReference>
<dbReference type="SMART" id="SM00382">
    <property type="entry name" value="AAA"/>
    <property type="match status" value="1"/>
</dbReference>
<dbReference type="Proteomes" id="UP000053048">
    <property type="component" value="Unassembled WGS sequence"/>
</dbReference>
<protein>
    <submittedName>
        <fullName evidence="5">AAA family ATPase</fullName>
    </submittedName>
</protein>
<evidence type="ECO:0000313" key="6">
    <source>
        <dbReference type="Proteomes" id="UP000053048"/>
    </source>
</evidence>
<keyword evidence="3" id="KW-0067">ATP-binding</keyword>
<dbReference type="SUPFAM" id="SSF52540">
    <property type="entry name" value="P-loop containing nucleoside triphosphate hydrolases"/>
    <property type="match status" value="1"/>
</dbReference>
<dbReference type="PANTHER" id="PTHR23073">
    <property type="entry name" value="26S PROTEASOME REGULATORY SUBUNIT"/>
    <property type="match status" value="1"/>
</dbReference>
<gene>
    <name evidence="5" type="ORF">AO067_23465</name>
</gene>
<evidence type="ECO:0000256" key="3">
    <source>
        <dbReference type="ARBA" id="ARBA00022840"/>
    </source>
</evidence>
<organism evidence="5 6">
    <name type="scientific">Pseudomonas viridiflava ICMP 13104</name>
    <dbReference type="NCBI Taxonomy" id="1198305"/>
    <lineage>
        <taxon>Bacteria</taxon>
        <taxon>Pseudomonadati</taxon>
        <taxon>Pseudomonadota</taxon>
        <taxon>Gammaproteobacteria</taxon>
        <taxon>Pseudomonadales</taxon>
        <taxon>Pseudomonadaceae</taxon>
        <taxon>Pseudomonas</taxon>
    </lineage>
</organism>
<dbReference type="CDD" id="cd19481">
    <property type="entry name" value="RecA-like_protease"/>
    <property type="match status" value="1"/>
</dbReference>
<name>A0A0W0HX21_PSEVI</name>
<evidence type="ECO:0000256" key="2">
    <source>
        <dbReference type="ARBA" id="ARBA00022741"/>
    </source>
</evidence>
<dbReference type="InterPro" id="IPR050221">
    <property type="entry name" value="26S_Proteasome_ATPase"/>
</dbReference>
<comment type="caution">
    <text evidence="5">The sequence shown here is derived from an EMBL/GenBank/DDBJ whole genome shotgun (WGS) entry which is preliminary data.</text>
</comment>
<dbReference type="EMBL" id="LKEJ01000121">
    <property type="protein sequence ID" value="KTB65407.1"/>
    <property type="molecule type" value="Genomic_DNA"/>
</dbReference>
<dbReference type="GO" id="GO:0016887">
    <property type="term" value="F:ATP hydrolysis activity"/>
    <property type="evidence" value="ECO:0007669"/>
    <property type="project" value="InterPro"/>
</dbReference>
<keyword evidence="6" id="KW-1185">Reference proteome</keyword>
<dbReference type="AlphaFoldDB" id="A0A0W0HX21"/>
<dbReference type="Pfam" id="PF00004">
    <property type="entry name" value="AAA"/>
    <property type="match status" value="1"/>
</dbReference>
<reference evidence="5 6" key="1">
    <citation type="submission" date="2015-09" db="EMBL/GenBank/DDBJ databases">
        <title>Genome sequence of ICMP 13104.</title>
        <authorList>
            <person name="Visnovsky S."/>
            <person name="Lu A."/>
            <person name="Panda P."/>
            <person name="Pitman A."/>
        </authorList>
    </citation>
    <scope>NUCLEOTIDE SEQUENCE [LARGE SCALE GENOMIC DNA]</scope>
    <source>
        <strain evidence="5 6">ICMP 13104</strain>
    </source>
</reference>
<feature type="domain" description="AAA+ ATPase" evidence="4">
    <location>
        <begin position="239"/>
        <end position="371"/>
    </location>
</feature>
<dbReference type="GO" id="GO:0005524">
    <property type="term" value="F:ATP binding"/>
    <property type="evidence" value="ECO:0007669"/>
    <property type="project" value="UniProtKB-KW"/>
</dbReference>
<dbReference type="InterPro" id="IPR003593">
    <property type="entry name" value="AAA+_ATPase"/>
</dbReference>
<keyword evidence="2" id="KW-0547">Nucleotide-binding</keyword>
<evidence type="ECO:0000313" key="5">
    <source>
        <dbReference type="EMBL" id="KTB65407.1"/>
    </source>
</evidence>